<dbReference type="NCBIfam" id="TIGR02432">
    <property type="entry name" value="lysidine_TilS_N"/>
    <property type="match status" value="1"/>
</dbReference>
<sequence length="436" mass="50497">MLQKFKEHLGTHFSFLKEKKILIACSGGVDSVVLSFLLKKSGFNIGLAHCNFSLRGKESDGDETFVIDWADKLSIPIFTETFDTKEFAKDHKFSTQMAARELRYHWFNEILKDFKYDYVATGHHADDDLETFFINLSRGSGLQGLTGIPDINETVIRPLLPFSRPEIVAFAEENTLKWREDSSNTSTDYLRNKLRHDVIPEYKNAVEGVLQNIQKTQKYLKDSQDLIEDYMALVYNLAVTENFDGYTLHIEKLQELPHTEAVLYQLLHPFGFTDWPVVSELLKAQSGKQVFSSTHRLLKDRNVLLLTKITSKERKQEILIKKSTKKIESPLQMELNPIDKIGYIDNSVIYVDEDKLQYPLKLRKWRKGDIFQPFGMKGKKKLSKFFKDEKLSLVAKEKLWVLCSDSEIIWIIGHRADERFKVTSKTTDILKITVKN</sequence>
<dbReference type="InterPro" id="IPR012094">
    <property type="entry name" value="tRNA_Ile_lys_synt"/>
</dbReference>
<keyword evidence="2 8" id="KW-0963">Cytoplasm</keyword>
<evidence type="ECO:0000256" key="5">
    <source>
        <dbReference type="ARBA" id="ARBA00022741"/>
    </source>
</evidence>
<dbReference type="GO" id="GO:0032267">
    <property type="term" value="F:tRNA(Ile)-lysidine synthase activity"/>
    <property type="evidence" value="ECO:0007669"/>
    <property type="project" value="UniProtKB-EC"/>
</dbReference>
<dbReference type="RefSeq" id="WP_117160433.1">
    <property type="nucleotide sequence ID" value="NZ_QVID01000002.1"/>
</dbReference>
<dbReference type="GO" id="GO:0005524">
    <property type="term" value="F:ATP binding"/>
    <property type="evidence" value="ECO:0007669"/>
    <property type="project" value="UniProtKB-UniRule"/>
</dbReference>
<dbReference type="Gene3D" id="3.40.50.620">
    <property type="entry name" value="HUPs"/>
    <property type="match status" value="1"/>
</dbReference>
<comment type="caution">
    <text evidence="10">The sequence shown here is derived from an EMBL/GenBank/DDBJ whole genome shotgun (WGS) entry which is preliminary data.</text>
</comment>
<dbReference type="AlphaFoldDB" id="A0A3E1Q8L5"/>
<dbReference type="OrthoDB" id="9807403at2"/>
<name>A0A3E1Q8L5_9FLAO</name>
<evidence type="ECO:0000313" key="11">
    <source>
        <dbReference type="Proteomes" id="UP000261082"/>
    </source>
</evidence>
<dbReference type="EMBL" id="QVID01000002">
    <property type="protein sequence ID" value="RFN58487.1"/>
    <property type="molecule type" value="Genomic_DNA"/>
</dbReference>
<comment type="subcellular location">
    <subcellularLocation>
        <location evidence="1 8">Cytoplasm</location>
    </subcellularLocation>
</comment>
<dbReference type="InterPro" id="IPR012795">
    <property type="entry name" value="tRNA_Ile_lys_synt_N"/>
</dbReference>
<keyword evidence="11" id="KW-1185">Reference proteome</keyword>
<evidence type="ECO:0000313" key="10">
    <source>
        <dbReference type="EMBL" id="RFN58487.1"/>
    </source>
</evidence>
<dbReference type="SUPFAM" id="SSF52402">
    <property type="entry name" value="Adenine nucleotide alpha hydrolases-like"/>
    <property type="match status" value="1"/>
</dbReference>
<feature type="binding site" evidence="8">
    <location>
        <begin position="26"/>
        <end position="31"/>
    </location>
    <ligand>
        <name>ATP</name>
        <dbReference type="ChEBI" id="CHEBI:30616"/>
    </ligand>
</feature>
<keyword evidence="5 8" id="KW-0547">Nucleotide-binding</keyword>
<keyword evidence="6 8" id="KW-0067">ATP-binding</keyword>
<evidence type="ECO:0000259" key="9">
    <source>
        <dbReference type="SMART" id="SM00977"/>
    </source>
</evidence>
<keyword evidence="3 8" id="KW-0436">Ligase</keyword>
<accession>A0A3E1Q8L5</accession>
<comment type="similarity">
    <text evidence="8">Belongs to the tRNA(Ile)-lysidine synthase family.</text>
</comment>
<comment type="function">
    <text evidence="8">Ligates lysine onto the cytidine present at position 34 of the AUA codon-specific tRNA(Ile) that contains the anticodon CAU, in an ATP-dependent manner. Cytidine is converted to lysidine, thus changing the amino acid specificity of the tRNA from methionine to isoleucine.</text>
</comment>
<dbReference type="Pfam" id="PF11734">
    <property type="entry name" value="TilS_C"/>
    <property type="match status" value="1"/>
</dbReference>
<dbReference type="Pfam" id="PF01171">
    <property type="entry name" value="ATP_bind_3"/>
    <property type="match status" value="1"/>
</dbReference>
<dbReference type="InterPro" id="IPR014729">
    <property type="entry name" value="Rossmann-like_a/b/a_fold"/>
</dbReference>
<dbReference type="GO" id="GO:0005737">
    <property type="term" value="C:cytoplasm"/>
    <property type="evidence" value="ECO:0007669"/>
    <property type="project" value="UniProtKB-SubCell"/>
</dbReference>
<dbReference type="NCBIfam" id="TIGR02433">
    <property type="entry name" value="lysidine_TilS_C"/>
    <property type="match status" value="1"/>
</dbReference>
<protein>
    <recommendedName>
        <fullName evidence="8">tRNA(Ile)-lysidine synthase</fullName>
        <ecNumber evidence="8">6.3.4.19</ecNumber>
    </recommendedName>
    <alternativeName>
        <fullName evidence="8">tRNA(Ile)-2-lysyl-cytidine synthase</fullName>
    </alternativeName>
    <alternativeName>
        <fullName evidence="8">tRNA(Ile)-lysidine synthetase</fullName>
    </alternativeName>
</protein>
<evidence type="ECO:0000256" key="4">
    <source>
        <dbReference type="ARBA" id="ARBA00022694"/>
    </source>
</evidence>
<comment type="domain">
    <text evidence="8">The N-terminal region contains the highly conserved SGGXDS motif, predicted to be a P-loop motif involved in ATP binding.</text>
</comment>
<keyword evidence="4 8" id="KW-0819">tRNA processing</keyword>
<organism evidence="10 11">
    <name type="scientific">Marixanthomonas ophiurae</name>
    <dbReference type="NCBI Taxonomy" id="387659"/>
    <lineage>
        <taxon>Bacteria</taxon>
        <taxon>Pseudomonadati</taxon>
        <taxon>Bacteroidota</taxon>
        <taxon>Flavobacteriia</taxon>
        <taxon>Flavobacteriales</taxon>
        <taxon>Flavobacteriaceae</taxon>
        <taxon>Marixanthomonas</taxon>
    </lineage>
</organism>
<gene>
    <name evidence="8 10" type="primary">tilS</name>
    <name evidence="10" type="ORF">DZ858_12245</name>
</gene>
<proteinExistence type="inferred from homology"/>
<dbReference type="EC" id="6.3.4.19" evidence="8"/>
<dbReference type="SUPFAM" id="SSF56037">
    <property type="entry name" value="PheT/TilS domain"/>
    <property type="match status" value="1"/>
</dbReference>
<evidence type="ECO:0000256" key="7">
    <source>
        <dbReference type="ARBA" id="ARBA00048539"/>
    </source>
</evidence>
<evidence type="ECO:0000256" key="3">
    <source>
        <dbReference type="ARBA" id="ARBA00022598"/>
    </source>
</evidence>
<evidence type="ECO:0000256" key="2">
    <source>
        <dbReference type="ARBA" id="ARBA00022490"/>
    </source>
</evidence>
<dbReference type="CDD" id="cd01992">
    <property type="entry name" value="TilS_N"/>
    <property type="match status" value="1"/>
</dbReference>
<reference evidence="10 11" key="1">
    <citation type="journal article" date="2007" name="Int. J. Syst. Evol. Microbiol.">
        <title>Marixanthomonas ophiurae gen. nov., sp. nov., a marine bacterium of the family Flavobacteriaceae isolated from a deep-sea brittle star.</title>
        <authorList>
            <person name="Romanenko L.A."/>
            <person name="Uchino M."/>
            <person name="Frolova G.M."/>
            <person name="Mikhailov V.V."/>
        </authorList>
    </citation>
    <scope>NUCLEOTIDE SEQUENCE [LARGE SCALE GENOMIC DNA]</scope>
    <source>
        <strain evidence="10 11">KMM 3046</strain>
    </source>
</reference>
<dbReference type="GO" id="GO:0006400">
    <property type="term" value="P:tRNA modification"/>
    <property type="evidence" value="ECO:0007669"/>
    <property type="project" value="UniProtKB-UniRule"/>
</dbReference>
<dbReference type="InterPro" id="IPR011063">
    <property type="entry name" value="TilS/TtcA_N"/>
</dbReference>
<evidence type="ECO:0000256" key="1">
    <source>
        <dbReference type="ARBA" id="ARBA00004496"/>
    </source>
</evidence>
<dbReference type="PANTHER" id="PTHR43033:SF1">
    <property type="entry name" value="TRNA(ILE)-LYSIDINE SYNTHASE-RELATED"/>
    <property type="match status" value="1"/>
</dbReference>
<feature type="domain" description="Lysidine-tRNA(Ile) synthetase C-terminal" evidence="9">
    <location>
        <begin position="360"/>
        <end position="432"/>
    </location>
</feature>
<dbReference type="Proteomes" id="UP000261082">
    <property type="component" value="Unassembled WGS sequence"/>
</dbReference>
<dbReference type="PANTHER" id="PTHR43033">
    <property type="entry name" value="TRNA(ILE)-LYSIDINE SYNTHASE-RELATED"/>
    <property type="match status" value="1"/>
</dbReference>
<evidence type="ECO:0000256" key="8">
    <source>
        <dbReference type="HAMAP-Rule" id="MF_01161"/>
    </source>
</evidence>
<dbReference type="HAMAP" id="MF_01161">
    <property type="entry name" value="tRNA_Ile_lys_synt"/>
    <property type="match status" value="1"/>
</dbReference>
<evidence type="ECO:0000256" key="6">
    <source>
        <dbReference type="ARBA" id="ARBA00022840"/>
    </source>
</evidence>
<dbReference type="SMART" id="SM00977">
    <property type="entry name" value="TilS_C"/>
    <property type="match status" value="1"/>
</dbReference>
<comment type="catalytic activity">
    <reaction evidence="7 8">
        <text>cytidine(34) in tRNA(Ile2) + L-lysine + ATP = lysidine(34) in tRNA(Ile2) + AMP + diphosphate + H(+)</text>
        <dbReference type="Rhea" id="RHEA:43744"/>
        <dbReference type="Rhea" id="RHEA-COMP:10625"/>
        <dbReference type="Rhea" id="RHEA-COMP:10670"/>
        <dbReference type="ChEBI" id="CHEBI:15378"/>
        <dbReference type="ChEBI" id="CHEBI:30616"/>
        <dbReference type="ChEBI" id="CHEBI:32551"/>
        <dbReference type="ChEBI" id="CHEBI:33019"/>
        <dbReference type="ChEBI" id="CHEBI:82748"/>
        <dbReference type="ChEBI" id="CHEBI:83665"/>
        <dbReference type="ChEBI" id="CHEBI:456215"/>
        <dbReference type="EC" id="6.3.4.19"/>
    </reaction>
</comment>
<dbReference type="InterPro" id="IPR012796">
    <property type="entry name" value="Lysidine-tRNA-synth_C"/>
</dbReference>